<evidence type="ECO:0000256" key="1">
    <source>
        <dbReference type="ARBA" id="ARBA00005254"/>
    </source>
</evidence>
<proteinExistence type="inferred from homology"/>
<dbReference type="InterPro" id="IPR051683">
    <property type="entry name" value="Enoyl-CoA_Hydratase/Isomerase"/>
</dbReference>
<dbReference type="SUPFAM" id="SSF52096">
    <property type="entry name" value="ClpP/crotonase"/>
    <property type="match status" value="1"/>
</dbReference>
<dbReference type="PANTHER" id="PTHR42964:SF1">
    <property type="entry name" value="POLYKETIDE BIOSYNTHESIS ENOYL-COA HYDRATASE PKSH-RELATED"/>
    <property type="match status" value="1"/>
</dbReference>
<dbReference type="Gene3D" id="3.90.226.10">
    <property type="entry name" value="2-enoyl-CoA Hydratase, Chain A, domain 1"/>
    <property type="match status" value="1"/>
</dbReference>
<accession>A0A9Q4GJI7</accession>
<gene>
    <name evidence="3" type="ORF">EGH25_07835</name>
</gene>
<dbReference type="PANTHER" id="PTHR42964">
    <property type="entry name" value="ENOYL-COA HYDRATASE"/>
    <property type="match status" value="1"/>
</dbReference>
<comment type="similarity">
    <text evidence="1 2">Belongs to the enoyl-CoA hydratase/isomerase family.</text>
</comment>
<dbReference type="PROSITE" id="PS00166">
    <property type="entry name" value="ENOYL_COA_HYDRATASE"/>
    <property type="match status" value="1"/>
</dbReference>
<dbReference type="Pfam" id="PF00378">
    <property type="entry name" value="ECH_1"/>
    <property type="match status" value="1"/>
</dbReference>
<dbReference type="CDD" id="cd06558">
    <property type="entry name" value="crotonase-like"/>
    <property type="match status" value="1"/>
</dbReference>
<name>A0A9Q4GJI7_9EURY</name>
<sequence length="269" mass="29553">MPLDEDELSNEDFTVEVSEDGAVVRATIDRPDKANTINENVTDGLHASLDAADESDARVYVLRGADGKFCAGGDLSEMSRLINASPQEYRDYLPSISNVMSKMRGIDALTVAAVEGYCRGGGMGLATASDIVVAADDASFGTPEKESGLFPMQVMAPIMRTVHEKKGMLMMFTGESLDAEEAEEIGMVSQVNDADDFDDELDELVDELVNSSPTMISMGKEAYYSHLDMEFDKQLDYLKEMFSLLAMSDDTHEGMESNMMDQDPDWKIR</sequence>
<dbReference type="EMBL" id="RKLV01000007">
    <property type="protein sequence ID" value="MCX2819261.1"/>
    <property type="molecule type" value="Genomic_DNA"/>
</dbReference>
<dbReference type="InterPro" id="IPR018376">
    <property type="entry name" value="Enoyl-CoA_hyd/isom_CS"/>
</dbReference>
<dbReference type="RefSeq" id="WP_266087378.1">
    <property type="nucleotide sequence ID" value="NZ_RKLV01000007.1"/>
</dbReference>
<dbReference type="AlphaFoldDB" id="A0A9Q4GJI7"/>
<evidence type="ECO:0000313" key="3">
    <source>
        <dbReference type="EMBL" id="MCX2819261.1"/>
    </source>
</evidence>
<dbReference type="GO" id="GO:0003824">
    <property type="term" value="F:catalytic activity"/>
    <property type="evidence" value="ECO:0007669"/>
    <property type="project" value="InterPro"/>
</dbReference>
<organism evidence="3 4">
    <name type="scientific">Halorutilus salinus</name>
    <dbReference type="NCBI Taxonomy" id="2487751"/>
    <lineage>
        <taxon>Archaea</taxon>
        <taxon>Methanobacteriati</taxon>
        <taxon>Methanobacteriota</taxon>
        <taxon>Stenosarchaea group</taxon>
        <taxon>Halobacteria</taxon>
        <taxon>Halorutilales</taxon>
        <taxon>Halorutilaceae</taxon>
        <taxon>Halorutilus</taxon>
    </lineage>
</organism>
<evidence type="ECO:0000256" key="2">
    <source>
        <dbReference type="RuleBase" id="RU003707"/>
    </source>
</evidence>
<evidence type="ECO:0000313" key="4">
    <source>
        <dbReference type="Proteomes" id="UP001149411"/>
    </source>
</evidence>
<comment type="caution">
    <text evidence="3">The sequence shown here is derived from an EMBL/GenBank/DDBJ whole genome shotgun (WGS) entry which is preliminary data.</text>
</comment>
<dbReference type="InterPro" id="IPR029045">
    <property type="entry name" value="ClpP/crotonase-like_dom_sf"/>
</dbReference>
<dbReference type="Proteomes" id="UP001149411">
    <property type="component" value="Unassembled WGS sequence"/>
</dbReference>
<reference evidence="3" key="1">
    <citation type="submission" date="2022-09" db="EMBL/GenBank/DDBJ databases">
        <title>Haloadaptaus new haloarchaeum isolated from saline soil.</title>
        <authorList>
            <person name="Duran-Viseras A."/>
            <person name="Sanchez-Porro C."/>
            <person name="Ventosa A."/>
        </authorList>
    </citation>
    <scope>NUCLEOTIDE SEQUENCE</scope>
    <source>
        <strain evidence="3">F3-133</strain>
    </source>
</reference>
<protein>
    <submittedName>
        <fullName evidence="3">Enoyl-CoA hydratase/isomerase family protein</fullName>
    </submittedName>
</protein>
<dbReference type="InterPro" id="IPR001753">
    <property type="entry name" value="Enoyl-CoA_hydra/iso"/>
</dbReference>
<keyword evidence="4" id="KW-1185">Reference proteome</keyword>